<dbReference type="PROSITE" id="PS00624">
    <property type="entry name" value="GMC_OXRED_2"/>
    <property type="match status" value="1"/>
</dbReference>
<dbReference type="Pfam" id="PF00732">
    <property type="entry name" value="GMC_oxred_N"/>
    <property type="match status" value="1"/>
</dbReference>
<feature type="binding site" evidence="5">
    <location>
        <position position="259"/>
    </location>
    <ligand>
        <name>FAD</name>
        <dbReference type="ChEBI" id="CHEBI:57692"/>
    </ligand>
</feature>
<dbReference type="Proteomes" id="UP001218218">
    <property type="component" value="Unassembled WGS sequence"/>
</dbReference>
<proteinExistence type="inferred from homology"/>
<evidence type="ECO:0000256" key="1">
    <source>
        <dbReference type="ARBA" id="ARBA00001974"/>
    </source>
</evidence>
<comment type="similarity">
    <text evidence="2">Belongs to the GMC oxidoreductase family.</text>
</comment>
<comment type="caution">
    <text evidence="7">The sequence shown here is derived from an EMBL/GenBank/DDBJ whole genome shotgun (WGS) entry which is preliminary data.</text>
</comment>
<accession>A0AAD7AQL1</accession>
<dbReference type="PIRSF" id="PIRSF000137">
    <property type="entry name" value="Alcohol_oxidase"/>
    <property type="match status" value="1"/>
</dbReference>
<dbReference type="GO" id="GO:0050660">
    <property type="term" value="F:flavin adenine dinucleotide binding"/>
    <property type="evidence" value="ECO:0007669"/>
    <property type="project" value="InterPro"/>
</dbReference>
<feature type="domain" description="Glucose-methanol-choline oxidoreductase N-terminal" evidence="6">
    <location>
        <begin position="299"/>
        <end position="313"/>
    </location>
</feature>
<keyword evidence="4 5" id="KW-0274">FAD</keyword>
<dbReference type="Gene3D" id="3.50.50.60">
    <property type="entry name" value="FAD/NAD(P)-binding domain"/>
    <property type="match status" value="1"/>
</dbReference>
<dbReference type="GO" id="GO:0016614">
    <property type="term" value="F:oxidoreductase activity, acting on CH-OH group of donors"/>
    <property type="evidence" value="ECO:0007669"/>
    <property type="project" value="InterPro"/>
</dbReference>
<dbReference type="InterPro" id="IPR007867">
    <property type="entry name" value="GMC_OxRtase_C"/>
</dbReference>
<evidence type="ECO:0000313" key="7">
    <source>
        <dbReference type="EMBL" id="KAJ7366178.1"/>
    </source>
</evidence>
<dbReference type="Pfam" id="PF05199">
    <property type="entry name" value="GMC_oxred_C"/>
    <property type="match status" value="1"/>
</dbReference>
<reference evidence="7" key="1">
    <citation type="submission" date="2023-03" db="EMBL/GenBank/DDBJ databases">
        <title>Massive genome expansion in bonnet fungi (Mycena s.s.) driven by repeated elements and novel gene families across ecological guilds.</title>
        <authorList>
            <consortium name="Lawrence Berkeley National Laboratory"/>
            <person name="Harder C.B."/>
            <person name="Miyauchi S."/>
            <person name="Viragh M."/>
            <person name="Kuo A."/>
            <person name="Thoen E."/>
            <person name="Andreopoulos B."/>
            <person name="Lu D."/>
            <person name="Skrede I."/>
            <person name="Drula E."/>
            <person name="Henrissat B."/>
            <person name="Morin E."/>
            <person name="Kohler A."/>
            <person name="Barry K."/>
            <person name="LaButti K."/>
            <person name="Morin E."/>
            <person name="Salamov A."/>
            <person name="Lipzen A."/>
            <person name="Mereny Z."/>
            <person name="Hegedus B."/>
            <person name="Baldrian P."/>
            <person name="Stursova M."/>
            <person name="Weitz H."/>
            <person name="Taylor A."/>
            <person name="Grigoriev I.V."/>
            <person name="Nagy L.G."/>
            <person name="Martin F."/>
            <person name="Kauserud H."/>
        </authorList>
    </citation>
    <scope>NUCLEOTIDE SEQUENCE</scope>
    <source>
        <strain evidence="7">CBHHK002</strain>
    </source>
</reference>
<dbReference type="SUPFAM" id="SSF51905">
    <property type="entry name" value="FAD/NAD(P)-binding domain"/>
    <property type="match status" value="1"/>
</dbReference>
<dbReference type="PANTHER" id="PTHR11552">
    <property type="entry name" value="GLUCOSE-METHANOL-CHOLINE GMC OXIDOREDUCTASE"/>
    <property type="match status" value="1"/>
</dbReference>
<dbReference type="PANTHER" id="PTHR11552:SF147">
    <property type="entry name" value="CHOLINE DEHYDROGENASE, MITOCHONDRIAL"/>
    <property type="match status" value="1"/>
</dbReference>
<dbReference type="Gene3D" id="3.30.560.10">
    <property type="entry name" value="Glucose Oxidase, domain 3"/>
    <property type="match status" value="1"/>
</dbReference>
<organism evidence="7 8">
    <name type="scientific">Mycena albidolilacea</name>
    <dbReference type="NCBI Taxonomy" id="1033008"/>
    <lineage>
        <taxon>Eukaryota</taxon>
        <taxon>Fungi</taxon>
        <taxon>Dikarya</taxon>
        <taxon>Basidiomycota</taxon>
        <taxon>Agaricomycotina</taxon>
        <taxon>Agaricomycetes</taxon>
        <taxon>Agaricomycetidae</taxon>
        <taxon>Agaricales</taxon>
        <taxon>Marasmiineae</taxon>
        <taxon>Mycenaceae</taxon>
        <taxon>Mycena</taxon>
    </lineage>
</organism>
<gene>
    <name evidence="7" type="ORF">DFH08DRAFT_833665</name>
</gene>
<name>A0AAD7AQL1_9AGAR</name>
<protein>
    <submittedName>
        <fullName evidence="7">Aryl-alcohol oxidase</fullName>
    </submittedName>
</protein>
<evidence type="ECO:0000256" key="4">
    <source>
        <dbReference type="ARBA" id="ARBA00022827"/>
    </source>
</evidence>
<dbReference type="EMBL" id="JARIHO010000002">
    <property type="protein sequence ID" value="KAJ7366178.1"/>
    <property type="molecule type" value="Genomic_DNA"/>
</dbReference>
<comment type="cofactor">
    <cofactor evidence="1 5">
        <name>FAD</name>
        <dbReference type="ChEBI" id="CHEBI:57692"/>
    </cofactor>
</comment>
<dbReference type="InterPro" id="IPR000172">
    <property type="entry name" value="GMC_OxRdtase_N"/>
</dbReference>
<dbReference type="AlphaFoldDB" id="A0AAD7AQL1"/>
<keyword evidence="8" id="KW-1185">Reference proteome</keyword>
<dbReference type="SUPFAM" id="SSF54373">
    <property type="entry name" value="FAD-linked reductases, C-terminal domain"/>
    <property type="match status" value="1"/>
</dbReference>
<evidence type="ECO:0000256" key="2">
    <source>
        <dbReference type="ARBA" id="ARBA00010790"/>
    </source>
</evidence>
<evidence type="ECO:0000313" key="8">
    <source>
        <dbReference type="Proteomes" id="UP001218218"/>
    </source>
</evidence>
<keyword evidence="3" id="KW-0285">Flavoprotein</keyword>
<evidence type="ECO:0000259" key="6">
    <source>
        <dbReference type="PROSITE" id="PS00624"/>
    </source>
</evidence>
<dbReference type="InterPro" id="IPR012132">
    <property type="entry name" value="GMC_OxRdtase"/>
</dbReference>
<evidence type="ECO:0000256" key="3">
    <source>
        <dbReference type="ARBA" id="ARBA00022630"/>
    </source>
</evidence>
<sequence>MFTRALVTSAYLAPCFCKVYENVAHLPGLSYDFVIVGAAGNVVANRLTENPKFSVLVLEAGLSNEGVIDSIVPFLIEDLLAQPIYDWNYTTVPQPGLNGRNIAIPRAFILGGCTATNVMAYTRGSAEDYDRFAAVTGDPGWSWNRLLPYFFKNEKWTEPTDHHNTRGQLNPAVHSTKGINSVSLAGFPWPIFSRHVIDTIRELPEEWPFNLDMNSGKPLGVGWLQSTIGGGKRSSSATSYLGPQFIRRENLHVLLHAQVTKLVNPSQVGGKLAFGDVQFSQDGVLFTAKAGKEIILSAGAVGTPSILLHSGIGDRKTLTGLGIASLLHLPSVGRNASDQPMFNAAWFVNSNQTLDPIHHNTTLFNEAYAEWNQTHTGLFATQGGPTHIAWLRLDPQSFALNNFTDPSAGPNSPHFQVIFVPRGFQSTGNGIAAGITVVNPVSRGSVTINSSNPFDSPIVDFGFLQSKIDLFIIRQAIPKMLRFFKASTWKDYIIAPVVDLEYLSDDALDELIRNSAVSAFHMVGTAAMSARNAPYGVVDPDLLVKGANGLRIIDASVFPFIPSANTQAPVYVIAERGADLVKASWE</sequence>
<evidence type="ECO:0000256" key="5">
    <source>
        <dbReference type="PIRSR" id="PIRSR000137-2"/>
    </source>
</evidence>
<dbReference type="InterPro" id="IPR036188">
    <property type="entry name" value="FAD/NAD-bd_sf"/>
</dbReference>